<proteinExistence type="predicted"/>
<sequence length="583" mass="62389">MIYLLLFLLSAGLNILVGLHQWPYVLAGNLQDPDSYMRLLRIEQGIRAGHLVTTVAGGQSGAGVMVEWSRLLDMIIWLLAAPLAPFLGWHKALFAAGVALGPLGVGALGTSLAWAVEPFALRRHLWAAAAAAALLPAMASIALPGVVHYHVALLVLIALTAGCVLRALREDTWFGFLAGVFGGFAIWMTPETMPFVLFAFAGLALRWLYAPNANTLLAVAAGCFDVLGFGFFVDPPAGGYGVPEIDRLSYVYVSMGLILLASAALLLRVQARSKRWRGPLGLAVMGVPLLGWIIAFPGVIEGPSGLLPHNQAAAFFSQIIEQQPPRRLELIVFLLPGVWAVLYAGWRVWRESKPEAVNLEGDLFLAAPVRIPLAWAYITFCAAIALALGAGYLLFTSFSALFATALLPVALSRIDAAGGALAMAKRIALLALVLLCPLLAAHGAKPSTMATTGRKHLSCSLHNIGPLLAQAAGKVVLAQPEDTPELLYRSHILTVGSLYHHAIAGFMRDRAAWRSTPSTTEPVAVAATKASYVLFCPKPGRYALVADLPPVTLWDALEKGKKPVWLRAVGHNQDGWTLYKIVP</sequence>
<feature type="transmembrane region" description="Helical" evidence="1">
    <location>
        <begin position="361"/>
        <end position="386"/>
    </location>
</feature>
<dbReference type="STRING" id="1120923.SAMN02746095_00385"/>
<feature type="transmembrane region" description="Helical" evidence="1">
    <location>
        <begin position="423"/>
        <end position="444"/>
    </location>
</feature>
<protein>
    <recommendedName>
        <fullName evidence="4">Glycosyltransferase RgtA/B/C/D-like domain-containing protein</fullName>
    </recommendedName>
</protein>
<dbReference type="Proteomes" id="UP000032668">
    <property type="component" value="Unassembled WGS sequence"/>
</dbReference>
<feature type="transmembrane region" description="Helical" evidence="1">
    <location>
        <begin position="92"/>
        <end position="116"/>
    </location>
</feature>
<feature type="transmembrane region" description="Helical" evidence="1">
    <location>
        <begin position="216"/>
        <end position="233"/>
    </location>
</feature>
<evidence type="ECO:0008006" key="4">
    <source>
        <dbReference type="Google" id="ProtNLM"/>
    </source>
</evidence>
<evidence type="ECO:0000256" key="1">
    <source>
        <dbReference type="SAM" id="Phobius"/>
    </source>
</evidence>
<reference evidence="2 3" key="1">
    <citation type="submission" date="2012-11" db="EMBL/GenBank/DDBJ databases">
        <title>Whole genome sequence of Acidocella aminolytica 101 = DSM 11237.</title>
        <authorList>
            <person name="Azuma Y."/>
            <person name="Higashiura N."/>
            <person name="Hirakawa H."/>
            <person name="Matsushita K."/>
        </authorList>
    </citation>
    <scope>NUCLEOTIDE SEQUENCE [LARGE SCALE GENOMIC DNA]</scope>
    <source>
        <strain evidence="3">101 / DSM 11237</strain>
    </source>
</reference>
<feature type="transmembrane region" description="Helical" evidence="1">
    <location>
        <begin position="279"/>
        <end position="300"/>
    </location>
</feature>
<organism evidence="2 3">
    <name type="scientific">Acidocella aminolytica 101 = DSM 11237</name>
    <dbReference type="NCBI Taxonomy" id="1120923"/>
    <lineage>
        <taxon>Bacteria</taxon>
        <taxon>Pseudomonadati</taxon>
        <taxon>Pseudomonadota</taxon>
        <taxon>Alphaproteobacteria</taxon>
        <taxon>Acetobacterales</taxon>
        <taxon>Acidocellaceae</taxon>
        <taxon>Acidocella</taxon>
    </lineage>
</organism>
<dbReference type="AlphaFoldDB" id="A0A0D6PEV1"/>
<feature type="transmembrane region" description="Helical" evidence="1">
    <location>
        <begin position="125"/>
        <end position="143"/>
    </location>
</feature>
<feature type="transmembrane region" description="Helical" evidence="1">
    <location>
        <begin position="193"/>
        <end position="209"/>
    </location>
</feature>
<name>A0A0D6PEV1_9PROT</name>
<comment type="caution">
    <text evidence="2">The sequence shown here is derived from an EMBL/GenBank/DDBJ whole genome shotgun (WGS) entry which is preliminary data.</text>
</comment>
<feature type="transmembrane region" description="Helical" evidence="1">
    <location>
        <begin position="248"/>
        <end position="267"/>
    </location>
</feature>
<feature type="transmembrane region" description="Helical" evidence="1">
    <location>
        <begin position="392"/>
        <end position="411"/>
    </location>
</feature>
<evidence type="ECO:0000313" key="2">
    <source>
        <dbReference type="EMBL" id="GAN79389.1"/>
    </source>
</evidence>
<feature type="transmembrane region" description="Helical" evidence="1">
    <location>
        <begin position="149"/>
        <end position="165"/>
    </location>
</feature>
<keyword evidence="3" id="KW-1185">Reference proteome</keyword>
<feature type="transmembrane region" description="Helical" evidence="1">
    <location>
        <begin position="330"/>
        <end position="349"/>
    </location>
</feature>
<accession>A0A0D6PEV1</accession>
<evidence type="ECO:0000313" key="3">
    <source>
        <dbReference type="Proteomes" id="UP000032668"/>
    </source>
</evidence>
<dbReference type="EMBL" id="BANC01000020">
    <property type="protein sequence ID" value="GAN79389.1"/>
    <property type="molecule type" value="Genomic_DNA"/>
</dbReference>
<dbReference type="OrthoDB" id="7284347at2"/>
<dbReference type="RefSeq" id="WP_048877834.1">
    <property type="nucleotide sequence ID" value="NZ_BANC01000020.1"/>
</dbReference>
<keyword evidence="1" id="KW-0472">Membrane</keyword>
<keyword evidence="1" id="KW-0812">Transmembrane</keyword>
<gene>
    <name evidence="2" type="ORF">Aam_020_153</name>
</gene>
<keyword evidence="1" id="KW-1133">Transmembrane helix</keyword>